<dbReference type="EMBL" id="KB870805">
    <property type="protein sequence ID" value="EOA39188.1"/>
    <property type="molecule type" value="Genomic_DNA"/>
</dbReference>
<dbReference type="STRING" id="81985.R0IPS5"/>
<feature type="region of interest" description="Disordered" evidence="1">
    <location>
        <begin position="232"/>
        <end position="257"/>
    </location>
</feature>
<sequence>MEIATTSSALHSFPKDQRLKSNGVRYNLIDFSNGDSLLPRNPKLDVDDPGVLSRAGGRHGKETCDDVAAPKKRRQLPDEDNNSPVKRQKKTVEAKSIRKLTPPSLDKTVSESKQQTKTKVTKPVDARANTTKVTKPEKSISAKAPDERVDLKNLIAKAQHKIHEKRHIDQRREHIERKRIAARLAINQMVADDFFDDHLKYYSELEPLGYTFMQAEIDCLKKFSLLSRSDFNGRSRRKKQQRSTKGKSIESSLQDSQITENRHIYSRNIRRN</sequence>
<proteinExistence type="predicted"/>
<reference evidence="3" key="1">
    <citation type="journal article" date="2013" name="Nat. Genet.">
        <title>The Capsella rubella genome and the genomic consequences of rapid mating system evolution.</title>
        <authorList>
            <person name="Slotte T."/>
            <person name="Hazzouri K.M."/>
            <person name="Agren J.A."/>
            <person name="Koenig D."/>
            <person name="Maumus F."/>
            <person name="Guo Y.L."/>
            <person name="Steige K."/>
            <person name="Platts A.E."/>
            <person name="Escobar J.S."/>
            <person name="Newman L.K."/>
            <person name="Wang W."/>
            <person name="Mandakova T."/>
            <person name="Vello E."/>
            <person name="Smith L.M."/>
            <person name="Henz S.R."/>
            <person name="Steffen J."/>
            <person name="Takuno S."/>
            <person name="Brandvain Y."/>
            <person name="Coop G."/>
            <person name="Andolfatto P."/>
            <person name="Hu T.T."/>
            <person name="Blanchette M."/>
            <person name="Clark R.M."/>
            <person name="Quesneville H."/>
            <person name="Nordborg M."/>
            <person name="Gaut B.S."/>
            <person name="Lysak M.A."/>
            <person name="Jenkins J."/>
            <person name="Grimwood J."/>
            <person name="Chapman J."/>
            <person name="Prochnik S."/>
            <person name="Shu S."/>
            <person name="Rokhsar D."/>
            <person name="Schmutz J."/>
            <person name="Weigel D."/>
            <person name="Wright S.I."/>
        </authorList>
    </citation>
    <scope>NUCLEOTIDE SEQUENCE [LARGE SCALE GENOMIC DNA]</scope>
    <source>
        <strain evidence="3">cv. Monte Gargano</strain>
    </source>
</reference>
<evidence type="ECO:0000256" key="1">
    <source>
        <dbReference type="SAM" id="MobiDB-lite"/>
    </source>
</evidence>
<protein>
    <submittedName>
        <fullName evidence="2">Uncharacterized protein</fullName>
    </submittedName>
</protein>
<evidence type="ECO:0000313" key="2">
    <source>
        <dbReference type="EMBL" id="EOA39188.1"/>
    </source>
</evidence>
<keyword evidence="3" id="KW-1185">Reference proteome</keyword>
<feature type="region of interest" description="Disordered" evidence="1">
    <location>
        <begin position="1"/>
        <end position="124"/>
    </location>
</feature>
<organism evidence="2 3">
    <name type="scientific">Capsella rubella</name>
    <dbReference type="NCBI Taxonomy" id="81985"/>
    <lineage>
        <taxon>Eukaryota</taxon>
        <taxon>Viridiplantae</taxon>
        <taxon>Streptophyta</taxon>
        <taxon>Embryophyta</taxon>
        <taxon>Tracheophyta</taxon>
        <taxon>Spermatophyta</taxon>
        <taxon>Magnoliopsida</taxon>
        <taxon>eudicotyledons</taxon>
        <taxon>Gunneridae</taxon>
        <taxon>Pentapetalae</taxon>
        <taxon>rosids</taxon>
        <taxon>malvids</taxon>
        <taxon>Brassicales</taxon>
        <taxon>Brassicaceae</taxon>
        <taxon>Camelineae</taxon>
        <taxon>Capsella</taxon>
    </lineage>
</organism>
<accession>R0IPS5</accession>
<feature type="compositionally biased region" description="Polar residues" evidence="1">
    <location>
        <begin position="1"/>
        <end position="10"/>
    </location>
</feature>
<dbReference type="Proteomes" id="UP000029121">
    <property type="component" value="Unassembled WGS sequence"/>
</dbReference>
<dbReference type="AlphaFoldDB" id="R0IPS5"/>
<gene>
    <name evidence="2" type="ORF">CARUB_v10012155mg</name>
</gene>
<feature type="compositionally biased region" description="Basic residues" evidence="1">
    <location>
        <begin position="234"/>
        <end position="245"/>
    </location>
</feature>
<evidence type="ECO:0000313" key="3">
    <source>
        <dbReference type="Proteomes" id="UP000029121"/>
    </source>
</evidence>
<name>R0IPS5_9BRAS</name>